<dbReference type="Gene3D" id="3.40.50.720">
    <property type="entry name" value="NAD(P)-binding Rossmann-like Domain"/>
    <property type="match status" value="1"/>
</dbReference>
<evidence type="ECO:0000313" key="5">
    <source>
        <dbReference type="Proteomes" id="UP001499986"/>
    </source>
</evidence>
<dbReference type="SMART" id="SM00822">
    <property type="entry name" value="PKS_KR"/>
    <property type="match status" value="1"/>
</dbReference>
<evidence type="ECO:0000256" key="1">
    <source>
        <dbReference type="ARBA" id="ARBA00006484"/>
    </source>
</evidence>
<name>A0ABP5UQA6_9ACTN</name>
<evidence type="ECO:0000313" key="4">
    <source>
        <dbReference type="EMBL" id="GAA2385621.1"/>
    </source>
</evidence>
<gene>
    <name evidence="4" type="ORF">GCM10010255_10880</name>
</gene>
<dbReference type="NCBIfam" id="NF004847">
    <property type="entry name" value="PRK06198.1"/>
    <property type="match status" value="1"/>
</dbReference>
<dbReference type="PANTHER" id="PTHR42760">
    <property type="entry name" value="SHORT-CHAIN DEHYDROGENASES/REDUCTASES FAMILY MEMBER"/>
    <property type="match status" value="1"/>
</dbReference>
<keyword evidence="5" id="KW-1185">Reference proteome</keyword>
<keyword evidence="2" id="KW-0560">Oxidoreductase</keyword>
<dbReference type="Proteomes" id="UP001499986">
    <property type="component" value="Unassembled WGS sequence"/>
</dbReference>
<dbReference type="PANTHER" id="PTHR42760:SF133">
    <property type="entry name" value="3-OXOACYL-[ACYL-CARRIER-PROTEIN] REDUCTASE"/>
    <property type="match status" value="1"/>
</dbReference>
<dbReference type="PRINTS" id="PR00080">
    <property type="entry name" value="SDRFAMILY"/>
</dbReference>
<dbReference type="Pfam" id="PF13561">
    <property type="entry name" value="adh_short_C2"/>
    <property type="match status" value="1"/>
</dbReference>
<accession>A0ABP5UQA6</accession>
<protein>
    <submittedName>
        <fullName evidence="4">SDR family oxidoreductase</fullName>
    </submittedName>
</protein>
<dbReference type="EMBL" id="BAAASE010000001">
    <property type="protein sequence ID" value="GAA2385621.1"/>
    <property type="molecule type" value="Genomic_DNA"/>
</dbReference>
<sequence length="281" mass="28983">MAAGGAPGGAAGRYRTARELRDIVGLLDDKAVLVNGGSQGVGAAIARAAVREGAVVAVTGRRPGPGEALVAELTAAGGKALYVRADLSDAAQAKASVARVVEAYGRVDCLVNSAGLTSRGTLLDTTPELFDQHIAINLKGPFFAMQAAVADMVAREAPGTIVNIITSSAHGGQPFLAPYVAAKAGLIGLTRNAAHAHRWDRIRINGLNIGWTATEGEDATQKAFHGAGDDWREVAAARLPMGKLGQPDEIAEFVVFLLSERSGVVTGSVIDWDQNVLGGLD</sequence>
<dbReference type="InterPro" id="IPR002347">
    <property type="entry name" value="SDR_fam"/>
</dbReference>
<evidence type="ECO:0000256" key="2">
    <source>
        <dbReference type="ARBA" id="ARBA00023002"/>
    </source>
</evidence>
<organism evidence="4 5">
    <name type="scientific">Streptomyces coeruleofuscus</name>
    <dbReference type="NCBI Taxonomy" id="66879"/>
    <lineage>
        <taxon>Bacteria</taxon>
        <taxon>Bacillati</taxon>
        <taxon>Actinomycetota</taxon>
        <taxon>Actinomycetes</taxon>
        <taxon>Kitasatosporales</taxon>
        <taxon>Streptomycetaceae</taxon>
        <taxon>Streptomyces</taxon>
    </lineage>
</organism>
<dbReference type="SUPFAM" id="SSF51735">
    <property type="entry name" value="NAD(P)-binding Rossmann-fold domains"/>
    <property type="match status" value="1"/>
</dbReference>
<comment type="caution">
    <text evidence="4">The sequence shown here is derived from an EMBL/GenBank/DDBJ whole genome shotgun (WGS) entry which is preliminary data.</text>
</comment>
<evidence type="ECO:0000259" key="3">
    <source>
        <dbReference type="SMART" id="SM00822"/>
    </source>
</evidence>
<dbReference type="InterPro" id="IPR036291">
    <property type="entry name" value="NAD(P)-bd_dom_sf"/>
</dbReference>
<feature type="domain" description="Ketoreductase" evidence="3">
    <location>
        <begin position="30"/>
        <end position="204"/>
    </location>
</feature>
<dbReference type="CDD" id="cd05233">
    <property type="entry name" value="SDR_c"/>
    <property type="match status" value="1"/>
</dbReference>
<dbReference type="InterPro" id="IPR057326">
    <property type="entry name" value="KR_dom"/>
</dbReference>
<reference evidence="5" key="1">
    <citation type="journal article" date="2019" name="Int. J. Syst. Evol. Microbiol.">
        <title>The Global Catalogue of Microorganisms (GCM) 10K type strain sequencing project: providing services to taxonomists for standard genome sequencing and annotation.</title>
        <authorList>
            <consortium name="The Broad Institute Genomics Platform"/>
            <consortium name="The Broad Institute Genome Sequencing Center for Infectious Disease"/>
            <person name="Wu L."/>
            <person name="Ma J."/>
        </authorList>
    </citation>
    <scope>NUCLEOTIDE SEQUENCE [LARGE SCALE GENOMIC DNA]</scope>
    <source>
        <strain evidence="5">JCM 4358</strain>
    </source>
</reference>
<dbReference type="PRINTS" id="PR00081">
    <property type="entry name" value="GDHRDH"/>
</dbReference>
<proteinExistence type="inferred from homology"/>
<comment type="similarity">
    <text evidence="1">Belongs to the short-chain dehydrogenases/reductases (SDR) family.</text>
</comment>